<name>A0A0A0KIJ2_CUCSA</name>
<reference evidence="1 2" key="3">
    <citation type="journal article" date="2010" name="BMC Genomics">
        <title>Transcriptome sequencing and comparative analysis of cucumber flowers with different sex types.</title>
        <authorList>
            <person name="Guo S."/>
            <person name="Zheng Y."/>
            <person name="Joung J.G."/>
            <person name="Liu S."/>
            <person name="Zhang Z."/>
            <person name="Crasta O.R."/>
            <person name="Sobral B.W."/>
            <person name="Xu Y."/>
            <person name="Huang S."/>
            <person name="Fei Z."/>
        </authorList>
    </citation>
    <scope>NUCLEOTIDE SEQUENCE [LARGE SCALE GENOMIC DNA]</scope>
    <source>
        <strain evidence="2">cv. 9930</strain>
    </source>
</reference>
<reference evidence="1 2" key="4">
    <citation type="journal article" date="2011" name="BMC Genomics">
        <title>RNA-Seq improves annotation of protein-coding genes in the cucumber genome.</title>
        <authorList>
            <person name="Li Z."/>
            <person name="Zhang Z."/>
            <person name="Yan P."/>
            <person name="Huang S."/>
            <person name="Fei Z."/>
            <person name="Lin K."/>
        </authorList>
    </citation>
    <scope>NUCLEOTIDE SEQUENCE [LARGE SCALE GENOMIC DNA]</scope>
    <source>
        <strain evidence="2">cv. 9930</strain>
    </source>
</reference>
<keyword evidence="2" id="KW-1185">Reference proteome</keyword>
<gene>
    <name evidence="1" type="ORF">Csa_6G526540</name>
</gene>
<dbReference type="Gramene" id="KGN49520">
    <property type="protein sequence ID" value="KGN49520"/>
    <property type="gene ID" value="Csa_6G526540"/>
</dbReference>
<organism evidence="1 2">
    <name type="scientific">Cucumis sativus</name>
    <name type="common">Cucumber</name>
    <dbReference type="NCBI Taxonomy" id="3659"/>
    <lineage>
        <taxon>Eukaryota</taxon>
        <taxon>Viridiplantae</taxon>
        <taxon>Streptophyta</taxon>
        <taxon>Embryophyta</taxon>
        <taxon>Tracheophyta</taxon>
        <taxon>Spermatophyta</taxon>
        <taxon>Magnoliopsida</taxon>
        <taxon>eudicotyledons</taxon>
        <taxon>Gunneridae</taxon>
        <taxon>Pentapetalae</taxon>
        <taxon>rosids</taxon>
        <taxon>fabids</taxon>
        <taxon>Cucurbitales</taxon>
        <taxon>Cucurbitaceae</taxon>
        <taxon>Benincaseae</taxon>
        <taxon>Cucumis</taxon>
    </lineage>
</organism>
<evidence type="ECO:0000313" key="2">
    <source>
        <dbReference type="Proteomes" id="UP000029981"/>
    </source>
</evidence>
<evidence type="ECO:0000313" key="1">
    <source>
        <dbReference type="EMBL" id="KGN49520.1"/>
    </source>
</evidence>
<reference evidence="1 2" key="1">
    <citation type="journal article" date="2009" name="Nat. Genet.">
        <title>The genome of the cucumber, Cucumis sativus L.</title>
        <authorList>
            <person name="Huang S."/>
            <person name="Li R."/>
            <person name="Zhang Z."/>
            <person name="Li L."/>
            <person name="Gu X."/>
            <person name="Fan W."/>
            <person name="Lucas W.J."/>
            <person name="Wang X."/>
            <person name="Xie B."/>
            <person name="Ni P."/>
            <person name="Ren Y."/>
            <person name="Zhu H."/>
            <person name="Li J."/>
            <person name="Lin K."/>
            <person name="Jin W."/>
            <person name="Fei Z."/>
            <person name="Li G."/>
            <person name="Staub J."/>
            <person name="Kilian A."/>
            <person name="van der Vossen E.A."/>
            <person name="Wu Y."/>
            <person name="Guo J."/>
            <person name="He J."/>
            <person name="Jia Z."/>
            <person name="Ren Y."/>
            <person name="Tian G."/>
            <person name="Lu Y."/>
            <person name="Ruan J."/>
            <person name="Qian W."/>
            <person name="Wang M."/>
            <person name="Huang Q."/>
            <person name="Li B."/>
            <person name="Xuan Z."/>
            <person name="Cao J."/>
            <person name="Asan"/>
            <person name="Wu Z."/>
            <person name="Zhang J."/>
            <person name="Cai Q."/>
            <person name="Bai Y."/>
            <person name="Zhao B."/>
            <person name="Han Y."/>
            <person name="Li Y."/>
            <person name="Li X."/>
            <person name="Wang S."/>
            <person name="Shi Q."/>
            <person name="Liu S."/>
            <person name="Cho W.K."/>
            <person name="Kim J.Y."/>
            <person name="Xu Y."/>
            <person name="Heller-Uszynska K."/>
            <person name="Miao H."/>
            <person name="Cheng Z."/>
            <person name="Zhang S."/>
            <person name="Wu J."/>
            <person name="Yang Y."/>
            <person name="Kang H."/>
            <person name="Li M."/>
            <person name="Liang H."/>
            <person name="Ren X."/>
            <person name="Shi Z."/>
            <person name="Wen M."/>
            <person name="Jian M."/>
            <person name="Yang H."/>
            <person name="Zhang G."/>
            <person name="Yang Z."/>
            <person name="Chen R."/>
            <person name="Liu S."/>
            <person name="Li J."/>
            <person name="Ma L."/>
            <person name="Liu H."/>
            <person name="Zhou Y."/>
            <person name="Zhao J."/>
            <person name="Fang X."/>
            <person name="Li G."/>
            <person name="Fang L."/>
            <person name="Li Y."/>
            <person name="Liu D."/>
            <person name="Zheng H."/>
            <person name="Zhang Y."/>
            <person name="Qin N."/>
            <person name="Li Z."/>
            <person name="Yang G."/>
            <person name="Yang S."/>
            <person name="Bolund L."/>
            <person name="Kristiansen K."/>
            <person name="Zheng H."/>
            <person name="Li S."/>
            <person name="Zhang X."/>
            <person name="Yang H."/>
            <person name="Wang J."/>
            <person name="Sun R."/>
            <person name="Zhang B."/>
            <person name="Jiang S."/>
            <person name="Wang J."/>
            <person name="Du Y."/>
            <person name="Li S."/>
        </authorList>
    </citation>
    <scope>NUCLEOTIDE SEQUENCE [LARGE SCALE GENOMIC DNA]</scope>
    <source>
        <strain evidence="2">cv. 9930</strain>
    </source>
</reference>
<dbReference type="Proteomes" id="UP000029981">
    <property type="component" value="Chromosome 6"/>
</dbReference>
<proteinExistence type="predicted"/>
<reference evidence="1 2" key="2">
    <citation type="journal article" date="2009" name="PLoS ONE">
        <title>An integrated genetic and cytogenetic map of the cucumber genome.</title>
        <authorList>
            <person name="Ren Y."/>
            <person name="Zhang Z."/>
            <person name="Liu J."/>
            <person name="Staub J.E."/>
            <person name="Han Y."/>
            <person name="Cheng Z."/>
            <person name="Li X."/>
            <person name="Lu J."/>
            <person name="Miao H."/>
            <person name="Kang H."/>
            <person name="Xie B."/>
            <person name="Gu X."/>
            <person name="Wang X."/>
            <person name="Du Y."/>
            <person name="Jin W."/>
            <person name="Huang S."/>
        </authorList>
    </citation>
    <scope>NUCLEOTIDE SEQUENCE [LARGE SCALE GENOMIC DNA]</scope>
    <source>
        <strain evidence="2">cv. 9930</strain>
    </source>
</reference>
<dbReference type="EMBL" id="CM002927">
    <property type="protein sequence ID" value="KGN49520.1"/>
    <property type="molecule type" value="Genomic_DNA"/>
</dbReference>
<dbReference type="AlphaFoldDB" id="A0A0A0KIJ2"/>
<sequence>MANIEGCLAFQMLIEKSFQTGLMMYWCKKYQYEFNSVISPPSVQEIEMGPAEDSSLMWN</sequence>
<protein>
    <submittedName>
        <fullName evidence="1">Uncharacterized protein</fullName>
    </submittedName>
</protein>
<accession>A0A0A0KIJ2</accession>